<evidence type="ECO:0000259" key="2">
    <source>
        <dbReference type="Pfam" id="PF00174"/>
    </source>
</evidence>
<dbReference type="SUPFAM" id="SSF81296">
    <property type="entry name" value="E set domains"/>
    <property type="match status" value="1"/>
</dbReference>
<proteinExistence type="predicted"/>
<dbReference type="InterPro" id="IPR014756">
    <property type="entry name" value="Ig_E-set"/>
</dbReference>
<feature type="transmembrane region" description="Helical" evidence="1">
    <location>
        <begin position="152"/>
        <end position="170"/>
    </location>
</feature>
<sequence length="497" mass="52641">MAQTSLRAWRAVACGVLALLAALAAGHLVAALINVGASPYLAVGNAAIDLTPLPLKDFAVRTFGTHDKQVLLGGMAVVLLGAAALAGLASRRSPWPGTVVIALFGLVGVAAVATRPGLGAVAVLAPLASLVTGVLVFRGLRGKETVASRRSFLIVLAGSAVAGVAGQLLASTKDAGASRAAVGPLVPARRAPAIPADADFAKLGTPPFLTPNRDFYRVDTALTVPQVRTEDWSLRISGMVDRERAYRYQDIRGRPLVERTITMTCVSNEVGGPYVSTANFIGVDLADLLREAGVRPGAEQLFSTSVDGWTSGTPVADALDPTRGAMLAIGMNGEPLPLEHGFPARLVIPGLYGYVSATKWVTRLEVTTWQAKQAYWLQRGWGEQAPIKTQSRIDTPKGFETVPAGTLRVAGVAWAQHTGIDQVEVRLDNGPWQRAILSREITVDTWRMWWAELSVTPGAHQISCRAKDKRGYVQTAERAGTVPDGATGWHTISFVAK</sequence>
<evidence type="ECO:0000313" key="4">
    <source>
        <dbReference type="Proteomes" id="UP000199025"/>
    </source>
</evidence>
<name>A0A1I3P5Z9_9PSEU</name>
<dbReference type="AlphaFoldDB" id="A0A1I3P5Z9"/>
<dbReference type="SUPFAM" id="SSF56524">
    <property type="entry name" value="Oxidoreductase molybdopterin-binding domain"/>
    <property type="match status" value="1"/>
</dbReference>
<dbReference type="GO" id="GO:0006790">
    <property type="term" value="P:sulfur compound metabolic process"/>
    <property type="evidence" value="ECO:0007669"/>
    <property type="project" value="TreeGrafter"/>
</dbReference>
<dbReference type="GO" id="GO:0020037">
    <property type="term" value="F:heme binding"/>
    <property type="evidence" value="ECO:0007669"/>
    <property type="project" value="TreeGrafter"/>
</dbReference>
<dbReference type="InterPro" id="IPR000572">
    <property type="entry name" value="OxRdtase_Mopterin-bd_dom"/>
</dbReference>
<reference evidence="3 4" key="1">
    <citation type="submission" date="2016-10" db="EMBL/GenBank/DDBJ databases">
        <authorList>
            <person name="de Groot N.N."/>
        </authorList>
    </citation>
    <scope>NUCLEOTIDE SEQUENCE [LARGE SCALE GENOMIC DNA]</scope>
    <source>
        <strain evidence="3 4">DSM 44468</strain>
    </source>
</reference>
<organism evidence="3 4">
    <name type="scientific">Amycolatopsis sacchari</name>
    <dbReference type="NCBI Taxonomy" id="115433"/>
    <lineage>
        <taxon>Bacteria</taxon>
        <taxon>Bacillati</taxon>
        <taxon>Actinomycetota</taxon>
        <taxon>Actinomycetes</taxon>
        <taxon>Pseudonocardiales</taxon>
        <taxon>Pseudonocardiaceae</taxon>
        <taxon>Amycolatopsis</taxon>
    </lineage>
</organism>
<dbReference type="Pfam" id="PF00174">
    <property type="entry name" value="Oxidored_molyb"/>
    <property type="match status" value="1"/>
</dbReference>
<dbReference type="STRING" id="115433.SAMN05421835_103287"/>
<keyword evidence="1" id="KW-0812">Transmembrane</keyword>
<gene>
    <name evidence="3" type="ORF">SAMN05421835_103287</name>
</gene>
<dbReference type="GO" id="GO:0043546">
    <property type="term" value="F:molybdopterin cofactor binding"/>
    <property type="evidence" value="ECO:0007669"/>
    <property type="project" value="TreeGrafter"/>
</dbReference>
<accession>A0A1I3P5Z9</accession>
<evidence type="ECO:0000256" key="1">
    <source>
        <dbReference type="SAM" id="Phobius"/>
    </source>
</evidence>
<dbReference type="GO" id="GO:0008482">
    <property type="term" value="F:sulfite oxidase activity"/>
    <property type="evidence" value="ECO:0007669"/>
    <property type="project" value="TreeGrafter"/>
</dbReference>
<feature type="transmembrane region" description="Helical" evidence="1">
    <location>
        <begin position="119"/>
        <end position="140"/>
    </location>
</feature>
<evidence type="ECO:0000313" key="3">
    <source>
        <dbReference type="EMBL" id="SFJ16852.1"/>
    </source>
</evidence>
<dbReference type="RefSeq" id="WP_177228584.1">
    <property type="nucleotide sequence ID" value="NZ_CBDRCA010000023.1"/>
</dbReference>
<dbReference type="PANTHER" id="PTHR19372:SF7">
    <property type="entry name" value="SULFITE OXIDASE, MITOCHONDRIAL"/>
    <property type="match status" value="1"/>
</dbReference>
<protein>
    <submittedName>
        <fullName evidence="3">DMSO/TMAO reductase YedYZ, molybdopterin-dependent catalytic subunit</fullName>
    </submittedName>
</protein>
<keyword evidence="1" id="KW-1133">Transmembrane helix</keyword>
<dbReference type="InterPro" id="IPR036374">
    <property type="entry name" value="OxRdtase_Mopterin-bd_sf"/>
</dbReference>
<feature type="domain" description="Oxidoreductase molybdopterin-binding" evidence="2">
    <location>
        <begin position="222"/>
        <end position="376"/>
    </location>
</feature>
<dbReference type="EMBL" id="FORP01000003">
    <property type="protein sequence ID" value="SFJ16852.1"/>
    <property type="molecule type" value="Genomic_DNA"/>
</dbReference>
<dbReference type="PANTHER" id="PTHR19372">
    <property type="entry name" value="SULFITE REDUCTASE"/>
    <property type="match status" value="1"/>
</dbReference>
<keyword evidence="4" id="KW-1185">Reference proteome</keyword>
<dbReference type="Gene3D" id="2.60.40.650">
    <property type="match status" value="1"/>
</dbReference>
<feature type="transmembrane region" description="Helical" evidence="1">
    <location>
        <begin position="70"/>
        <end position="88"/>
    </location>
</feature>
<keyword evidence="1" id="KW-0472">Membrane</keyword>
<dbReference type="Gene3D" id="3.90.420.10">
    <property type="entry name" value="Oxidoreductase, molybdopterin-binding domain"/>
    <property type="match status" value="1"/>
</dbReference>
<feature type="transmembrane region" description="Helical" evidence="1">
    <location>
        <begin position="95"/>
        <end position="113"/>
    </location>
</feature>
<dbReference type="Proteomes" id="UP000199025">
    <property type="component" value="Unassembled WGS sequence"/>
</dbReference>